<proteinExistence type="predicted"/>
<evidence type="ECO:0000313" key="3">
    <source>
        <dbReference type="Proteomes" id="UP001280897"/>
    </source>
</evidence>
<comment type="caution">
    <text evidence="2">The sequence shown here is derived from an EMBL/GenBank/DDBJ whole genome shotgun (WGS) entry which is preliminary data.</text>
</comment>
<feature type="transmembrane region" description="Helical" evidence="1">
    <location>
        <begin position="35"/>
        <end position="52"/>
    </location>
</feature>
<reference evidence="2" key="2">
    <citation type="submission" date="2023-10" db="EMBL/GenBank/DDBJ databases">
        <authorList>
            <person name="Khurajog B."/>
        </authorList>
    </citation>
    <scope>NUCLEOTIDE SEQUENCE</scope>
    <source>
        <strain evidence="2">BF9</strain>
    </source>
</reference>
<dbReference type="AlphaFoldDB" id="A0AAW8YGY4"/>
<feature type="transmembrane region" description="Helical" evidence="1">
    <location>
        <begin position="87"/>
        <end position="110"/>
    </location>
</feature>
<organism evidence="2 3">
    <name type="scientific">Pediococcus acidilactici</name>
    <dbReference type="NCBI Taxonomy" id="1254"/>
    <lineage>
        <taxon>Bacteria</taxon>
        <taxon>Bacillati</taxon>
        <taxon>Bacillota</taxon>
        <taxon>Bacilli</taxon>
        <taxon>Lactobacillales</taxon>
        <taxon>Lactobacillaceae</taxon>
        <taxon>Pediococcus</taxon>
        <taxon>Pediococcus acidilactici group</taxon>
    </lineage>
</organism>
<accession>A0AAW8YGY4</accession>
<keyword evidence="1" id="KW-0472">Membrane</keyword>
<dbReference type="Proteomes" id="UP001280897">
    <property type="component" value="Unassembled WGS sequence"/>
</dbReference>
<evidence type="ECO:0000313" key="2">
    <source>
        <dbReference type="EMBL" id="MDV2620968.1"/>
    </source>
</evidence>
<dbReference type="RefSeq" id="WP_008841477.1">
    <property type="nucleotide sequence ID" value="NZ_CP066046.1"/>
</dbReference>
<keyword evidence="1" id="KW-1133">Transmembrane helix</keyword>
<dbReference type="EMBL" id="JAWJAV010000002">
    <property type="protein sequence ID" value="MDV2620968.1"/>
    <property type="molecule type" value="Genomic_DNA"/>
</dbReference>
<gene>
    <name evidence="2" type="ORF">R0G89_04385</name>
</gene>
<evidence type="ECO:0000256" key="1">
    <source>
        <dbReference type="SAM" id="Phobius"/>
    </source>
</evidence>
<protein>
    <submittedName>
        <fullName evidence="2">Uncharacterized protein</fullName>
    </submittedName>
</protein>
<keyword evidence="1" id="KW-0812">Transmembrane</keyword>
<name>A0AAW8YGY4_PEDAC</name>
<sequence length="144" mass="16539">MSRTQRLVHFDFWMNNFLILPLLIISLALSNLLPGLATFAIAFLITTVGGAIQRHHHQSMGVKYNQFFYPGDDEREQKIVYAILRSVTSWFIASCFILFLSLLFIPLFTLSAKTTIAFIGTGLTVIFLTANAIYYFLWFKYDPQ</sequence>
<feature type="transmembrane region" description="Helical" evidence="1">
    <location>
        <begin position="12"/>
        <end position="29"/>
    </location>
</feature>
<reference evidence="2" key="1">
    <citation type="journal article" date="2023" name="PeerJ">
        <title>Selection and evaluation of lactic acid bacteria from chicken feces in Thailand as potential probiotics.</title>
        <authorList>
            <person name="Khurajog B."/>
            <person name="Disastra Y."/>
            <person name="Lawwyne L.D."/>
            <person name="Sirichokchatchawan W."/>
            <person name="Niyomtham W."/>
            <person name="Yindee J."/>
            <person name="Hampson D.J."/>
            <person name="Prapasarakul N."/>
        </authorList>
    </citation>
    <scope>NUCLEOTIDE SEQUENCE</scope>
    <source>
        <strain evidence="2">BF9</strain>
    </source>
</reference>
<feature type="transmembrane region" description="Helical" evidence="1">
    <location>
        <begin position="116"/>
        <end position="137"/>
    </location>
</feature>